<organism evidence="2 3">
    <name type="scientific">Paragemmobacter aquarius</name>
    <dbReference type="NCBI Taxonomy" id="2169400"/>
    <lineage>
        <taxon>Bacteria</taxon>
        <taxon>Pseudomonadati</taxon>
        <taxon>Pseudomonadota</taxon>
        <taxon>Alphaproteobacteria</taxon>
        <taxon>Rhodobacterales</taxon>
        <taxon>Paracoccaceae</taxon>
        <taxon>Paragemmobacter</taxon>
    </lineage>
</organism>
<feature type="domain" description="Alpha/beta hydrolase fold-3" evidence="1">
    <location>
        <begin position="121"/>
        <end position="327"/>
    </location>
</feature>
<proteinExistence type="predicted"/>
<gene>
    <name evidence="2" type="ORF">HYN69_13210</name>
</gene>
<dbReference type="SUPFAM" id="SSF53474">
    <property type="entry name" value="alpha/beta-Hydrolases"/>
    <property type="match status" value="1"/>
</dbReference>
<dbReference type="KEGG" id="geh:HYN69_13210"/>
<evidence type="ECO:0000313" key="3">
    <source>
        <dbReference type="Proteomes" id="UP000244496"/>
    </source>
</evidence>
<dbReference type="Proteomes" id="UP000244496">
    <property type="component" value="Chromosome"/>
</dbReference>
<accession>A0A2S0URJ2</accession>
<name>A0A2S0URJ2_9RHOB</name>
<dbReference type="OrthoDB" id="9806180at2"/>
<dbReference type="EMBL" id="CP028918">
    <property type="protein sequence ID" value="AWB50392.1"/>
    <property type="molecule type" value="Genomic_DNA"/>
</dbReference>
<sequence length="353" mass="36712">MLPSVAVTSAVVFAALASGGTAQTKPETGTAQAMATPSPEMQTVLDALKALGAKPLHTLTVEEARAQPTPADAVAVVMKDKGIDAGPAAEIKMRDVAIPGPGGEIKARIYTPPGAGPFPVIVYYHGGGWVIANLDTYDASARRLSVGAKAIVVSSHYRQGPEDVFPAAHEDAYAAYVWAVEHAGDFNGDAAHMALAGESAGGNLAANVAIMARDAKITQPLHQLLVYPVAGNDMTTSSYLENADAAPLGKADMAWFVENAFAKPDDAADPRINLVSRTDLSGLPPATVITAQIDPLRSEGMAYAKALEAAGVAVEMKNYDAVTHEFFGMGTVVPQAAQAMDYATSRLRQALTN</sequence>
<reference evidence="2 3" key="1">
    <citation type="submission" date="2018-04" db="EMBL/GenBank/DDBJ databases">
        <title>Genome sequencing of Gemmobacter.</title>
        <authorList>
            <person name="Yi H."/>
            <person name="Baek M.-G."/>
        </authorList>
    </citation>
    <scope>NUCLEOTIDE SEQUENCE [LARGE SCALE GENOMIC DNA]</scope>
    <source>
        <strain evidence="2 3">HYN0069</strain>
    </source>
</reference>
<evidence type="ECO:0000313" key="2">
    <source>
        <dbReference type="EMBL" id="AWB50392.1"/>
    </source>
</evidence>
<dbReference type="Gene3D" id="3.40.50.1820">
    <property type="entry name" value="alpha/beta hydrolase"/>
    <property type="match status" value="1"/>
</dbReference>
<keyword evidence="3" id="KW-1185">Reference proteome</keyword>
<dbReference type="Pfam" id="PF07859">
    <property type="entry name" value="Abhydrolase_3"/>
    <property type="match status" value="1"/>
</dbReference>
<dbReference type="PANTHER" id="PTHR23024:SF24">
    <property type="entry name" value="ALPHA_BETA HYDROLASE FOLD-3 DOMAIN-CONTAINING PROTEIN"/>
    <property type="match status" value="1"/>
</dbReference>
<dbReference type="InterPro" id="IPR013094">
    <property type="entry name" value="AB_hydrolase_3"/>
</dbReference>
<dbReference type="InterPro" id="IPR050466">
    <property type="entry name" value="Carboxylest/Gibb_receptor"/>
</dbReference>
<dbReference type="InterPro" id="IPR029058">
    <property type="entry name" value="AB_hydrolase_fold"/>
</dbReference>
<dbReference type="AlphaFoldDB" id="A0A2S0URJ2"/>
<evidence type="ECO:0000259" key="1">
    <source>
        <dbReference type="Pfam" id="PF07859"/>
    </source>
</evidence>
<dbReference type="GO" id="GO:0016787">
    <property type="term" value="F:hydrolase activity"/>
    <property type="evidence" value="ECO:0007669"/>
    <property type="project" value="InterPro"/>
</dbReference>
<dbReference type="PANTHER" id="PTHR23024">
    <property type="entry name" value="ARYLACETAMIDE DEACETYLASE"/>
    <property type="match status" value="1"/>
</dbReference>
<protein>
    <submittedName>
        <fullName evidence="2">Lipase</fullName>
    </submittedName>
</protein>